<dbReference type="Gene3D" id="3.90.70.10">
    <property type="entry name" value="Cysteine proteinases"/>
    <property type="match status" value="2"/>
</dbReference>
<accession>W4FNJ2</accession>
<dbReference type="SMART" id="SM00645">
    <property type="entry name" value="Pept_C1"/>
    <property type="match status" value="1"/>
</dbReference>
<evidence type="ECO:0000256" key="3">
    <source>
        <dbReference type="SAM" id="Coils"/>
    </source>
</evidence>
<evidence type="ECO:0000313" key="5">
    <source>
        <dbReference type="EMBL" id="ETV68506.1"/>
    </source>
</evidence>
<proteinExistence type="inferred from homology"/>
<dbReference type="InterPro" id="IPR038765">
    <property type="entry name" value="Papain-like_cys_pep_sf"/>
</dbReference>
<dbReference type="PROSITE" id="PS00139">
    <property type="entry name" value="THIOL_PROTEASE_CYS"/>
    <property type="match status" value="1"/>
</dbReference>
<dbReference type="STRING" id="112090.W4FNJ2"/>
<name>W4FNJ2_APHAT</name>
<dbReference type="InterPro" id="IPR000668">
    <property type="entry name" value="Peptidase_C1A_C"/>
</dbReference>
<dbReference type="PANTHER" id="PTHR12411">
    <property type="entry name" value="CYSTEINE PROTEASE FAMILY C1-RELATED"/>
    <property type="match status" value="1"/>
</dbReference>
<dbReference type="AlphaFoldDB" id="W4FNJ2"/>
<dbReference type="Pfam" id="PF00112">
    <property type="entry name" value="Peptidase_C1"/>
    <property type="match status" value="2"/>
</dbReference>
<dbReference type="VEuPathDB" id="FungiDB:H257_15505"/>
<feature type="domain" description="Peptidase C1A papain C-terminal" evidence="4">
    <location>
        <begin position="113"/>
        <end position="257"/>
    </location>
</feature>
<sequence>MRVAFALSALAAKQSVVSLIADERLSLEQELAEWKAEFRDEQVDAELQRILDSKFSVEGAALTNPDATFDWRNHFALLSNDEFKKYVAVSFGRGSHLRGEIIDTLEDETASLQATSKDWTTSGCVNAVQNQGSCGSCWSFSSVCHGSVHCIKTGTLLKLAEQQYAIHYAASGLCLSSAYPYTSGSTGQTGACKSCTKQALAIGSSPVSVTVEAGNNVWKNYKSGVVSVCPGSQSDHAVLAVGNDGSSFKVKNSWGGG</sequence>
<protein>
    <recommendedName>
        <fullName evidence="4">Peptidase C1A papain C-terminal domain-containing protein</fullName>
    </recommendedName>
</protein>
<keyword evidence="3" id="KW-0175">Coiled coil</keyword>
<dbReference type="GeneID" id="20817501"/>
<evidence type="ECO:0000256" key="1">
    <source>
        <dbReference type="ARBA" id="ARBA00008455"/>
    </source>
</evidence>
<dbReference type="GO" id="GO:0006508">
    <property type="term" value="P:proteolysis"/>
    <property type="evidence" value="ECO:0007669"/>
    <property type="project" value="InterPro"/>
</dbReference>
<evidence type="ECO:0000256" key="2">
    <source>
        <dbReference type="ARBA" id="ARBA00023145"/>
    </source>
</evidence>
<organism evidence="5">
    <name type="scientific">Aphanomyces astaci</name>
    <name type="common">Crayfish plague agent</name>
    <dbReference type="NCBI Taxonomy" id="112090"/>
    <lineage>
        <taxon>Eukaryota</taxon>
        <taxon>Sar</taxon>
        <taxon>Stramenopiles</taxon>
        <taxon>Oomycota</taxon>
        <taxon>Saprolegniomycetes</taxon>
        <taxon>Saprolegniales</taxon>
        <taxon>Verrucalvaceae</taxon>
        <taxon>Aphanomyces</taxon>
    </lineage>
</organism>
<dbReference type="PROSITE" id="PS00639">
    <property type="entry name" value="THIOL_PROTEASE_HIS"/>
    <property type="match status" value="1"/>
</dbReference>
<feature type="coiled-coil region" evidence="3">
    <location>
        <begin position="17"/>
        <end position="44"/>
    </location>
</feature>
<dbReference type="InterPro" id="IPR000169">
    <property type="entry name" value="Pept_cys_AS"/>
</dbReference>
<gene>
    <name evidence="5" type="ORF">H257_15505</name>
</gene>
<reference evidence="5" key="1">
    <citation type="submission" date="2013-12" db="EMBL/GenBank/DDBJ databases">
        <title>The Genome Sequence of Aphanomyces astaci APO3.</title>
        <authorList>
            <consortium name="The Broad Institute Genomics Platform"/>
            <person name="Russ C."/>
            <person name="Tyler B."/>
            <person name="van West P."/>
            <person name="Dieguez-Uribeondo J."/>
            <person name="Young S.K."/>
            <person name="Zeng Q."/>
            <person name="Gargeya S."/>
            <person name="Fitzgerald M."/>
            <person name="Abouelleil A."/>
            <person name="Alvarado L."/>
            <person name="Chapman S.B."/>
            <person name="Gainer-Dewar J."/>
            <person name="Goldberg J."/>
            <person name="Griggs A."/>
            <person name="Gujja S."/>
            <person name="Hansen M."/>
            <person name="Howarth C."/>
            <person name="Imamovic A."/>
            <person name="Ireland A."/>
            <person name="Larimer J."/>
            <person name="McCowan C."/>
            <person name="Murphy C."/>
            <person name="Pearson M."/>
            <person name="Poon T.W."/>
            <person name="Priest M."/>
            <person name="Roberts A."/>
            <person name="Saif S."/>
            <person name="Shea T."/>
            <person name="Sykes S."/>
            <person name="Wortman J."/>
            <person name="Nusbaum C."/>
            <person name="Birren B."/>
        </authorList>
    </citation>
    <scope>NUCLEOTIDE SEQUENCE [LARGE SCALE GENOMIC DNA]</scope>
    <source>
        <strain evidence="5">APO3</strain>
    </source>
</reference>
<dbReference type="GO" id="GO:0008234">
    <property type="term" value="F:cysteine-type peptidase activity"/>
    <property type="evidence" value="ECO:0007669"/>
    <property type="project" value="InterPro"/>
</dbReference>
<dbReference type="InterPro" id="IPR025660">
    <property type="entry name" value="Pept_his_AS"/>
</dbReference>
<evidence type="ECO:0000259" key="4">
    <source>
        <dbReference type="SMART" id="SM00645"/>
    </source>
</evidence>
<dbReference type="OrthoDB" id="68606at2759"/>
<dbReference type="InterPro" id="IPR013128">
    <property type="entry name" value="Peptidase_C1A"/>
</dbReference>
<dbReference type="RefSeq" id="XP_009841935.1">
    <property type="nucleotide sequence ID" value="XM_009843633.1"/>
</dbReference>
<dbReference type="SUPFAM" id="SSF54001">
    <property type="entry name" value="Cysteine proteinases"/>
    <property type="match status" value="1"/>
</dbReference>
<comment type="similarity">
    <text evidence="1">Belongs to the peptidase C1 family.</text>
</comment>
<keyword evidence="2" id="KW-0865">Zymogen</keyword>
<dbReference type="EMBL" id="KI913184">
    <property type="protein sequence ID" value="ETV68506.1"/>
    <property type="molecule type" value="Genomic_DNA"/>
</dbReference>